<evidence type="ECO:0000256" key="7">
    <source>
        <dbReference type="SAM" id="SignalP"/>
    </source>
</evidence>
<keyword evidence="6" id="KW-0325">Glycoprotein</keyword>
<dbReference type="RefSeq" id="XP_018018048.1">
    <property type="nucleotide sequence ID" value="XM_018162559.2"/>
</dbReference>
<evidence type="ECO:0000313" key="9">
    <source>
        <dbReference type="Proteomes" id="UP000694843"/>
    </source>
</evidence>
<dbReference type="OrthoDB" id="103349at2759"/>
<dbReference type="CDD" id="cd16029">
    <property type="entry name" value="4-S"/>
    <property type="match status" value="1"/>
</dbReference>
<comment type="cofactor">
    <cofactor evidence="1">
        <name>Ca(2+)</name>
        <dbReference type="ChEBI" id="CHEBI:29108"/>
    </cofactor>
</comment>
<dbReference type="Gene3D" id="3.30.1120.10">
    <property type="match status" value="1"/>
</dbReference>
<keyword evidence="7" id="KW-0732">Signal</keyword>
<dbReference type="SUPFAM" id="SSF53649">
    <property type="entry name" value="Alkaline phosphatase-like"/>
    <property type="match status" value="1"/>
</dbReference>
<reference evidence="10" key="1">
    <citation type="submission" date="2025-08" db="UniProtKB">
        <authorList>
            <consortium name="RefSeq"/>
        </authorList>
    </citation>
    <scope>IDENTIFICATION</scope>
    <source>
        <tissue evidence="10">Whole organism</tissue>
    </source>
</reference>
<keyword evidence="9" id="KW-1185">Reference proteome</keyword>
<feature type="signal peptide" evidence="7">
    <location>
        <begin position="1"/>
        <end position="23"/>
    </location>
</feature>
<evidence type="ECO:0000256" key="1">
    <source>
        <dbReference type="ARBA" id="ARBA00001913"/>
    </source>
</evidence>
<dbReference type="PANTHER" id="PTHR10342">
    <property type="entry name" value="ARYLSULFATASE"/>
    <property type="match status" value="1"/>
</dbReference>
<comment type="similarity">
    <text evidence="2">Belongs to the sulfatase family.</text>
</comment>
<dbReference type="InterPro" id="IPR047115">
    <property type="entry name" value="ARSB"/>
</dbReference>
<dbReference type="OMA" id="HEDYLDH"/>
<evidence type="ECO:0000313" key="10">
    <source>
        <dbReference type="RefSeq" id="XP_018018048.1"/>
    </source>
</evidence>
<dbReference type="PANTHER" id="PTHR10342:SF273">
    <property type="entry name" value="RE14504P"/>
    <property type="match status" value="1"/>
</dbReference>
<protein>
    <submittedName>
        <fullName evidence="10">Arylsulfatase B isoform X1</fullName>
    </submittedName>
</protein>
<evidence type="ECO:0000256" key="2">
    <source>
        <dbReference type="ARBA" id="ARBA00008779"/>
    </source>
</evidence>
<feature type="domain" description="Sulfatase N-terminal" evidence="8">
    <location>
        <begin position="28"/>
        <end position="349"/>
    </location>
</feature>
<organism evidence="9 10">
    <name type="scientific">Hyalella azteca</name>
    <name type="common">Amphipod</name>
    <dbReference type="NCBI Taxonomy" id="294128"/>
    <lineage>
        <taxon>Eukaryota</taxon>
        <taxon>Metazoa</taxon>
        <taxon>Ecdysozoa</taxon>
        <taxon>Arthropoda</taxon>
        <taxon>Crustacea</taxon>
        <taxon>Multicrustacea</taxon>
        <taxon>Malacostraca</taxon>
        <taxon>Eumalacostraca</taxon>
        <taxon>Peracarida</taxon>
        <taxon>Amphipoda</taxon>
        <taxon>Senticaudata</taxon>
        <taxon>Talitrida</taxon>
        <taxon>Talitroidea</taxon>
        <taxon>Hyalellidae</taxon>
        <taxon>Hyalella</taxon>
    </lineage>
</organism>
<evidence type="ECO:0000256" key="3">
    <source>
        <dbReference type="ARBA" id="ARBA00022723"/>
    </source>
</evidence>
<feature type="chain" id="PRO_5034230263" evidence="7">
    <location>
        <begin position="24"/>
        <end position="593"/>
    </location>
</feature>
<evidence type="ECO:0000256" key="4">
    <source>
        <dbReference type="ARBA" id="ARBA00022801"/>
    </source>
</evidence>
<name>A0A8B7NWB2_HYAAZ</name>
<evidence type="ECO:0000256" key="5">
    <source>
        <dbReference type="ARBA" id="ARBA00022837"/>
    </source>
</evidence>
<keyword evidence="4" id="KW-0378">Hydrolase</keyword>
<dbReference type="GO" id="GO:0046872">
    <property type="term" value="F:metal ion binding"/>
    <property type="evidence" value="ECO:0007669"/>
    <property type="project" value="UniProtKB-KW"/>
</dbReference>
<dbReference type="GeneID" id="108674596"/>
<keyword evidence="5" id="KW-0106">Calcium</keyword>
<proteinExistence type="inferred from homology"/>
<dbReference type="KEGG" id="hazt:108674596"/>
<dbReference type="InterPro" id="IPR024607">
    <property type="entry name" value="Sulfatase_CS"/>
</dbReference>
<sequence length="593" mass="65830">MSWFKYFSIFLLLVFLLPHETNASKSPPNIVFIVADDLGWNDVGFHGSREIPTPNIDALAYSGVILNNYYVQPICTPSRSAIMSGLNPIHTGLQHATIGAPRPYGLPLAVKVLPQYLKESGYITQAVGKWHLGFYQKEFTPTWRGFDSHYGYWSGRVDYYDHTAAEDGHMWGYDFRRDMNVARDAYGIYATDLFTTEALSIISVHNTSRPLFLYLAHLAVHSGNPYSPLQAPQDYVNKFLYIKDERRRKFAAMLTKLDDSVGAVVTALRERNMLDDSIIVFTTDNGGPAGGFNDNAASNWPLRGVKASMWEGGVRGSAFVWGPNFVSQPPGTVSDQLYAIEDWLPTLHYIAGGEAGQLPPLDGVNIWPSLSSGAPSPRQHLLHSIDPVFDGAAVRSGDWKLLFNPSGYETYWDRWFGPSGRNETAPETDLSLLIRKIRESPAGVAVLQKNPDALDNITRSRNAAMVNCTATPDEPSFVCRGANLSSACLFHIPSDPCEQNNVASENTDVLNVLLQLTSQYNSTAVPILNAPLDPIANPKYWNYNWNNWLDFPPPPGVNASQLRLEAQESMGLNENLFDVFRFTRKSSAVISAP</sequence>
<dbReference type="InterPro" id="IPR000917">
    <property type="entry name" value="Sulfatase_N"/>
</dbReference>
<dbReference type="Proteomes" id="UP000694843">
    <property type="component" value="Unplaced"/>
</dbReference>
<evidence type="ECO:0000256" key="6">
    <source>
        <dbReference type="ARBA" id="ARBA00023180"/>
    </source>
</evidence>
<evidence type="ECO:0000259" key="8">
    <source>
        <dbReference type="Pfam" id="PF00884"/>
    </source>
</evidence>
<keyword evidence="3" id="KW-0479">Metal-binding</keyword>
<dbReference type="InterPro" id="IPR017850">
    <property type="entry name" value="Alkaline_phosphatase_core_sf"/>
</dbReference>
<dbReference type="PROSITE" id="PS00149">
    <property type="entry name" value="SULFATASE_2"/>
    <property type="match status" value="1"/>
</dbReference>
<dbReference type="Gene3D" id="3.40.720.10">
    <property type="entry name" value="Alkaline Phosphatase, subunit A"/>
    <property type="match status" value="1"/>
</dbReference>
<dbReference type="GO" id="GO:0008484">
    <property type="term" value="F:sulfuric ester hydrolase activity"/>
    <property type="evidence" value="ECO:0007669"/>
    <property type="project" value="InterPro"/>
</dbReference>
<dbReference type="Pfam" id="PF00884">
    <property type="entry name" value="Sulfatase"/>
    <property type="match status" value="1"/>
</dbReference>
<accession>A0A8B7NWB2</accession>
<gene>
    <name evidence="10" type="primary">LOC108674596</name>
</gene>
<dbReference type="AlphaFoldDB" id="A0A8B7NWB2"/>